<dbReference type="InterPro" id="IPR021990">
    <property type="entry name" value="Mediator_Med12_LCEWAV"/>
</dbReference>
<organism evidence="10 11">
    <name type="scientific">Caerostris extrusa</name>
    <name type="common">Bark spider</name>
    <name type="synonym">Caerostris bankana</name>
    <dbReference type="NCBI Taxonomy" id="172846"/>
    <lineage>
        <taxon>Eukaryota</taxon>
        <taxon>Metazoa</taxon>
        <taxon>Ecdysozoa</taxon>
        <taxon>Arthropoda</taxon>
        <taxon>Chelicerata</taxon>
        <taxon>Arachnida</taxon>
        <taxon>Araneae</taxon>
        <taxon>Araneomorphae</taxon>
        <taxon>Entelegynae</taxon>
        <taxon>Araneoidea</taxon>
        <taxon>Araneidae</taxon>
        <taxon>Caerostris</taxon>
    </lineage>
</organism>
<name>A0AAV4S7Y0_CAEEX</name>
<evidence type="ECO:0000256" key="7">
    <source>
        <dbReference type="ARBA" id="ARBA00023242"/>
    </source>
</evidence>
<keyword evidence="6" id="KW-0804">Transcription</keyword>
<dbReference type="GO" id="GO:0003713">
    <property type="term" value="F:transcription coactivator activity"/>
    <property type="evidence" value="ECO:0007669"/>
    <property type="project" value="TreeGrafter"/>
</dbReference>
<comment type="caution">
    <text evidence="10">The sequence shown here is derived from an EMBL/GenBank/DDBJ whole genome shotgun (WGS) entry which is preliminary data.</text>
</comment>
<keyword evidence="11" id="KW-1185">Reference proteome</keyword>
<dbReference type="InterPro" id="IPR019035">
    <property type="entry name" value="Mediator_Med12"/>
</dbReference>
<evidence type="ECO:0000313" key="11">
    <source>
        <dbReference type="Proteomes" id="UP001054945"/>
    </source>
</evidence>
<dbReference type="Proteomes" id="UP001054945">
    <property type="component" value="Unassembled WGS sequence"/>
</dbReference>
<feature type="domain" description="Mediator complex subunit Med12" evidence="9">
    <location>
        <begin position="99"/>
        <end position="149"/>
    </location>
</feature>
<keyword evidence="7" id="KW-0539">Nucleus</keyword>
<dbReference type="PANTHER" id="PTHR46007:SF11">
    <property type="entry name" value="MEDIATOR OF RNA POLYMERASE II TRANSCRIPTION SUBUNIT 12"/>
    <property type="match status" value="1"/>
</dbReference>
<evidence type="ECO:0000256" key="6">
    <source>
        <dbReference type="ARBA" id="ARBA00023163"/>
    </source>
</evidence>
<evidence type="ECO:0000313" key="10">
    <source>
        <dbReference type="EMBL" id="GIY30270.1"/>
    </source>
</evidence>
<keyword evidence="3" id="KW-0678">Repressor</keyword>
<evidence type="ECO:0000256" key="1">
    <source>
        <dbReference type="ARBA" id="ARBA00004123"/>
    </source>
</evidence>
<reference evidence="10 11" key="1">
    <citation type="submission" date="2021-06" db="EMBL/GenBank/DDBJ databases">
        <title>Caerostris extrusa draft genome.</title>
        <authorList>
            <person name="Kono N."/>
            <person name="Arakawa K."/>
        </authorList>
    </citation>
    <scope>NUCLEOTIDE SEQUENCE [LARGE SCALE GENOMIC DNA]</scope>
</reference>
<sequence length="727" mass="81430">MAASSWLFEKRPLKRAKLGPPDVYPQDPKQKEDELTAINVKQGFNSSPQIPDEYGSARNSNITATKFGSYFSAVLGLKQELNRFQDSGRKRQQINPKDNFWLATSRSKNAIEAWFKDLAGSTYIQQERRNFMTLYEHSVPMLRAAWFIKMLSAYYAAISEAKIKKKRQLPDPSQEWTQTLRIVGQAGFLTWILDLVEKTKDKDDPLNKTVLSLVMQYIDEFKHSQLLSRRLAHHCAKRINMLLCENAPEVSRCQSPIMNNSSNVPSSQSNFNPISASVMEYLNCCLHRSTLLFLSSVLQIITLECQSALVWNNIVFLCLQCSFNSQIRAELRIAEEQIRLRGRAAEVRWSCDKWQQTALGGSTIQQVLNALDGLDRHNFDRVDSANSLDTLYAKVFSIPANKDKSPNYNWGEILVQDEAIIRLLCEWSVTTKRCGEHRALVVAKLLEKRQTDLSSEKFVNFLDTQAPVIDDRPSSESKVAFANLVLLFAELIRHDVFSHDAYMCTLISRGSFASAAGAQGVLVCMGITGLGIPSIGDGRPESLPMFEPPDNRPGSVKHEASWDAEMDTDEARIDADLGKLLQHIKEGQQNMSDQPDSVGSDKDESTPLNASTPLGHPSLVPVCTPGTPGNSNANSSPPTTLSNTARHLLYTTHFPLPQGETPFHDCNQRHILLFGVGKVRDEAKHILKKIVKELLKLFNKKTCMDIADGAKIKKNAKEGFNFEAAVN</sequence>
<keyword evidence="4" id="KW-0805">Transcription regulation</keyword>
<feature type="region of interest" description="Disordered" evidence="8">
    <location>
        <begin position="588"/>
        <end position="618"/>
    </location>
</feature>
<dbReference type="EMBL" id="BPLR01009200">
    <property type="protein sequence ID" value="GIY30270.1"/>
    <property type="molecule type" value="Genomic_DNA"/>
</dbReference>
<dbReference type="Pfam" id="PF12145">
    <property type="entry name" value="Med12-LCEWAV"/>
    <property type="match status" value="3"/>
</dbReference>
<evidence type="ECO:0000256" key="4">
    <source>
        <dbReference type="ARBA" id="ARBA00023015"/>
    </source>
</evidence>
<gene>
    <name evidence="10" type="primary">Med12l</name>
    <name evidence="10" type="ORF">CEXT_430791</name>
</gene>
<evidence type="ECO:0000256" key="5">
    <source>
        <dbReference type="ARBA" id="ARBA00023159"/>
    </source>
</evidence>
<evidence type="ECO:0000256" key="8">
    <source>
        <dbReference type="SAM" id="MobiDB-lite"/>
    </source>
</evidence>
<dbReference type="SMART" id="SM01281">
    <property type="entry name" value="Med12"/>
    <property type="match status" value="1"/>
</dbReference>
<dbReference type="InterPro" id="IPR051647">
    <property type="entry name" value="Mediator_comp_sub12"/>
</dbReference>
<comment type="subcellular location">
    <subcellularLocation>
        <location evidence="1">Nucleus</location>
    </subcellularLocation>
</comment>
<dbReference type="GO" id="GO:0045944">
    <property type="term" value="P:positive regulation of transcription by RNA polymerase II"/>
    <property type="evidence" value="ECO:0007669"/>
    <property type="project" value="TreeGrafter"/>
</dbReference>
<feature type="compositionally biased region" description="Polar residues" evidence="8">
    <location>
        <begin position="588"/>
        <end position="597"/>
    </location>
</feature>
<dbReference type="AlphaFoldDB" id="A0AAV4S7Y0"/>
<protein>
    <submittedName>
        <fullName evidence="10">Mediator of RNA polymerase II transcription subunit 12-like protein</fullName>
    </submittedName>
</protein>
<dbReference type="GO" id="GO:0016592">
    <property type="term" value="C:mediator complex"/>
    <property type="evidence" value="ECO:0007669"/>
    <property type="project" value="InterPro"/>
</dbReference>
<dbReference type="PANTHER" id="PTHR46007">
    <property type="entry name" value="MEDIATOR OF RNA POLYMERASE II TRANSCRIPTION SUBUNIT 12"/>
    <property type="match status" value="1"/>
</dbReference>
<accession>A0AAV4S7Y0</accession>
<evidence type="ECO:0000256" key="2">
    <source>
        <dbReference type="ARBA" id="ARBA00010289"/>
    </source>
</evidence>
<proteinExistence type="inferred from homology"/>
<keyword evidence="5" id="KW-0010">Activator</keyword>
<evidence type="ECO:0000259" key="9">
    <source>
        <dbReference type="SMART" id="SM01281"/>
    </source>
</evidence>
<evidence type="ECO:0000256" key="3">
    <source>
        <dbReference type="ARBA" id="ARBA00022491"/>
    </source>
</evidence>
<comment type="similarity">
    <text evidence="2">Belongs to the Mediator complex subunit 12 family.</text>
</comment>